<reference evidence="3 4" key="1">
    <citation type="journal article" date="2015" name="Appl. Environ. Microbiol.">
        <title>Aerobic and Anaerobic Thiosulfate Oxidation by a Cold-Adapted, Subglacial Chemoautotroph.</title>
        <authorList>
            <person name="Harrold Z.R."/>
            <person name="Skidmore M.L."/>
            <person name="Hamilton T.L."/>
            <person name="Desch L."/>
            <person name="Amada K."/>
            <person name="van Gelder W."/>
            <person name="Glover K."/>
            <person name="Roden E.E."/>
            <person name="Boyd E.S."/>
        </authorList>
    </citation>
    <scope>NUCLEOTIDE SEQUENCE [LARGE SCALE GENOMIC DNA]</scope>
    <source>
        <strain evidence="3 4">RG</strain>
    </source>
</reference>
<evidence type="ECO:0000259" key="1">
    <source>
        <dbReference type="Pfam" id="PF09722"/>
    </source>
</evidence>
<evidence type="ECO:0000259" key="2">
    <source>
        <dbReference type="Pfam" id="PF20432"/>
    </source>
</evidence>
<evidence type="ECO:0000313" key="4">
    <source>
        <dbReference type="Proteomes" id="UP000064243"/>
    </source>
</evidence>
<dbReference type="EMBL" id="LDUG01000044">
    <property type="protein sequence ID" value="KVW93507.1"/>
    <property type="molecule type" value="Genomic_DNA"/>
</dbReference>
<accession>A0A106BJH8</accession>
<organism evidence="3 4">
    <name type="scientific">Thiobacillus denitrificans</name>
    <dbReference type="NCBI Taxonomy" id="36861"/>
    <lineage>
        <taxon>Bacteria</taxon>
        <taxon>Pseudomonadati</taxon>
        <taxon>Pseudomonadota</taxon>
        <taxon>Betaproteobacteria</taxon>
        <taxon>Nitrosomonadales</taxon>
        <taxon>Thiobacillaceae</taxon>
        <taxon>Thiobacillus</taxon>
    </lineage>
</organism>
<dbReference type="OrthoDB" id="117888at2"/>
<feature type="domain" description="Antitoxin Xre/MbcA/ParS-like toxin-binding" evidence="1">
    <location>
        <begin position="79"/>
        <end position="130"/>
    </location>
</feature>
<name>A0A106BJH8_THIDE</name>
<protein>
    <submittedName>
        <fullName evidence="3">Uncharacterized protein</fullName>
    </submittedName>
</protein>
<proteinExistence type="predicted"/>
<dbReference type="Pfam" id="PF09722">
    <property type="entry name" value="Xre_MbcA_ParS_C"/>
    <property type="match status" value="1"/>
</dbReference>
<comment type="caution">
    <text evidence="3">The sequence shown here is derived from an EMBL/GenBank/DDBJ whole genome shotgun (WGS) entry which is preliminary data.</text>
</comment>
<sequence length="131" mass="14927">MNQAVAAFNQSEHNRGALARMVTRAFEHWKLGTEDQLAMLGLATNNRAALSRYRKGEPLAANRDLLERAGHVLAIHKNLRLVFPQDRDLAYAWMTQRSRAFDGRTPAEVIREWGFAGMLVVRAYLDRVRGH</sequence>
<dbReference type="Proteomes" id="UP000064243">
    <property type="component" value="Unassembled WGS sequence"/>
</dbReference>
<dbReference type="Pfam" id="PF20432">
    <property type="entry name" value="Xre-like-HTH"/>
    <property type="match status" value="1"/>
</dbReference>
<keyword evidence="4" id="KW-1185">Reference proteome</keyword>
<feature type="domain" description="Antitoxin Xre-like helix-turn-helix" evidence="2">
    <location>
        <begin position="15"/>
        <end position="73"/>
    </location>
</feature>
<dbReference type="PATRIC" id="fig|36861.3.peg.2580"/>
<dbReference type="AlphaFoldDB" id="A0A106BJH8"/>
<dbReference type="InterPro" id="IPR024467">
    <property type="entry name" value="Xre/MbcA/ParS-like_toxin-bd"/>
</dbReference>
<evidence type="ECO:0000313" key="3">
    <source>
        <dbReference type="EMBL" id="KVW93507.1"/>
    </source>
</evidence>
<dbReference type="RefSeq" id="WP_059757924.1">
    <property type="nucleotide sequence ID" value="NZ_LDUG01000044.1"/>
</dbReference>
<dbReference type="InterPro" id="IPR046847">
    <property type="entry name" value="Xre-like_HTH"/>
</dbReference>
<gene>
    <name evidence="3" type="ORF">ABW22_13810</name>
</gene>
<dbReference type="GO" id="GO:0003677">
    <property type="term" value="F:DNA binding"/>
    <property type="evidence" value="ECO:0007669"/>
    <property type="project" value="InterPro"/>
</dbReference>